<dbReference type="PANTHER" id="PTHR30558:SF3">
    <property type="entry name" value="BIOPOLYMER TRANSPORT PROTEIN EXBD-RELATED"/>
    <property type="match status" value="1"/>
</dbReference>
<comment type="similarity">
    <text evidence="2 7">Belongs to the ExbD/TolR family.</text>
</comment>
<keyword evidence="9" id="KW-1185">Reference proteome</keyword>
<gene>
    <name evidence="8" type="ORF">FRUB_02755</name>
</gene>
<dbReference type="Gene3D" id="3.30.420.270">
    <property type="match status" value="1"/>
</dbReference>
<dbReference type="OrthoDB" id="284492at2"/>
<keyword evidence="6" id="KW-0472">Membrane</keyword>
<keyword evidence="7" id="KW-0813">Transport</keyword>
<sequence length="160" mass="17770">MSASSSHEKCEPNLTPLLDMVLQLIMFFMLCANFVNEQVVKTIELPNALATKPVEKTTQDYLILNVNKQGTTLVANEALDGPAKVQRYMQNQFEIDKAKAAQRGKAKEWEAGKGRSLIILRADKECHFKQVNDVMAACRRAGYTDIQLRAIQASALGGQN</sequence>
<keyword evidence="5" id="KW-1133">Transmembrane helix</keyword>
<dbReference type="EMBL" id="NIDE01000004">
    <property type="protein sequence ID" value="OWK43156.1"/>
    <property type="molecule type" value="Genomic_DNA"/>
</dbReference>
<dbReference type="Pfam" id="PF02472">
    <property type="entry name" value="ExbD"/>
    <property type="match status" value="1"/>
</dbReference>
<name>A0A225DZH8_9BACT</name>
<evidence type="ECO:0008006" key="10">
    <source>
        <dbReference type="Google" id="ProtNLM"/>
    </source>
</evidence>
<evidence type="ECO:0000256" key="6">
    <source>
        <dbReference type="ARBA" id="ARBA00023136"/>
    </source>
</evidence>
<evidence type="ECO:0000256" key="4">
    <source>
        <dbReference type="ARBA" id="ARBA00022692"/>
    </source>
</evidence>
<dbReference type="Proteomes" id="UP000214646">
    <property type="component" value="Unassembled WGS sequence"/>
</dbReference>
<organism evidence="8 9">
    <name type="scientific">Fimbriiglobus ruber</name>
    <dbReference type="NCBI Taxonomy" id="1908690"/>
    <lineage>
        <taxon>Bacteria</taxon>
        <taxon>Pseudomonadati</taxon>
        <taxon>Planctomycetota</taxon>
        <taxon>Planctomycetia</taxon>
        <taxon>Gemmatales</taxon>
        <taxon>Gemmataceae</taxon>
        <taxon>Fimbriiglobus</taxon>
    </lineage>
</organism>
<dbReference type="GO" id="GO:0015031">
    <property type="term" value="P:protein transport"/>
    <property type="evidence" value="ECO:0007669"/>
    <property type="project" value="UniProtKB-KW"/>
</dbReference>
<comment type="caution">
    <text evidence="8">The sequence shown here is derived from an EMBL/GenBank/DDBJ whole genome shotgun (WGS) entry which is preliminary data.</text>
</comment>
<dbReference type="AlphaFoldDB" id="A0A225DZH8"/>
<reference evidence="9" key="1">
    <citation type="submission" date="2017-06" db="EMBL/GenBank/DDBJ databases">
        <title>Genome analysis of Fimbriiglobus ruber SP5, the first member of the order Planctomycetales with confirmed chitinolytic capability.</title>
        <authorList>
            <person name="Ravin N.V."/>
            <person name="Rakitin A.L."/>
            <person name="Ivanova A.A."/>
            <person name="Beletsky A.V."/>
            <person name="Kulichevskaya I.S."/>
            <person name="Mardanov A.V."/>
            <person name="Dedysh S.N."/>
        </authorList>
    </citation>
    <scope>NUCLEOTIDE SEQUENCE [LARGE SCALE GENOMIC DNA]</scope>
    <source>
        <strain evidence="9">SP5</strain>
    </source>
</reference>
<keyword evidence="3" id="KW-1003">Cell membrane</keyword>
<evidence type="ECO:0000256" key="1">
    <source>
        <dbReference type="ARBA" id="ARBA00004162"/>
    </source>
</evidence>
<comment type="subcellular location">
    <subcellularLocation>
        <location evidence="1">Cell membrane</location>
        <topology evidence="1">Single-pass membrane protein</topology>
    </subcellularLocation>
    <subcellularLocation>
        <location evidence="7">Cell membrane</location>
        <topology evidence="7">Single-pass type II membrane protein</topology>
    </subcellularLocation>
</comment>
<keyword evidence="4 7" id="KW-0812">Transmembrane</keyword>
<keyword evidence="7" id="KW-0653">Protein transport</keyword>
<protein>
    <recommendedName>
        <fullName evidence="10">Biopolymer transport protein ExbD/TolR</fullName>
    </recommendedName>
</protein>
<dbReference type="PANTHER" id="PTHR30558">
    <property type="entry name" value="EXBD MEMBRANE COMPONENT OF PMF-DRIVEN MACROMOLECULE IMPORT SYSTEM"/>
    <property type="match status" value="1"/>
</dbReference>
<evidence type="ECO:0000313" key="9">
    <source>
        <dbReference type="Proteomes" id="UP000214646"/>
    </source>
</evidence>
<evidence type="ECO:0000313" key="8">
    <source>
        <dbReference type="EMBL" id="OWK43156.1"/>
    </source>
</evidence>
<dbReference type="GO" id="GO:0022857">
    <property type="term" value="F:transmembrane transporter activity"/>
    <property type="evidence" value="ECO:0007669"/>
    <property type="project" value="InterPro"/>
</dbReference>
<dbReference type="InterPro" id="IPR003400">
    <property type="entry name" value="ExbD"/>
</dbReference>
<dbReference type="GO" id="GO:0005886">
    <property type="term" value="C:plasma membrane"/>
    <property type="evidence" value="ECO:0007669"/>
    <property type="project" value="UniProtKB-SubCell"/>
</dbReference>
<accession>A0A225DZH8</accession>
<evidence type="ECO:0000256" key="2">
    <source>
        <dbReference type="ARBA" id="ARBA00005811"/>
    </source>
</evidence>
<evidence type="ECO:0000256" key="5">
    <source>
        <dbReference type="ARBA" id="ARBA00022989"/>
    </source>
</evidence>
<evidence type="ECO:0000256" key="3">
    <source>
        <dbReference type="ARBA" id="ARBA00022475"/>
    </source>
</evidence>
<evidence type="ECO:0000256" key="7">
    <source>
        <dbReference type="RuleBase" id="RU003879"/>
    </source>
</evidence>
<proteinExistence type="inferred from homology"/>
<dbReference type="RefSeq" id="WP_088254047.1">
    <property type="nucleotide sequence ID" value="NZ_NIDE01000004.1"/>
</dbReference>